<name>A0A1G1Z2Z5_9BACT</name>
<dbReference type="AlphaFoldDB" id="A0A1G1Z2Z5"/>
<dbReference type="InterPro" id="IPR038584">
    <property type="entry name" value="Ribosomal_bL33_sf"/>
</dbReference>
<evidence type="ECO:0000313" key="6">
    <source>
        <dbReference type="EMBL" id="OGY58386.1"/>
    </source>
</evidence>
<dbReference type="InterPro" id="IPR011332">
    <property type="entry name" value="Ribosomal_zn-bd"/>
</dbReference>
<sequence length="57" mass="7044">MAQSKVSDNLIRLKCTVCSRMNYYTHKNKKQVERKLEYKKFCDWCRKHTPHKENKLR</sequence>
<evidence type="ECO:0000256" key="3">
    <source>
        <dbReference type="ARBA" id="ARBA00023274"/>
    </source>
</evidence>
<dbReference type="Gene3D" id="2.20.28.120">
    <property type="entry name" value="Ribosomal protein L33"/>
    <property type="match status" value="1"/>
</dbReference>
<dbReference type="GO" id="GO:0005737">
    <property type="term" value="C:cytoplasm"/>
    <property type="evidence" value="ECO:0007669"/>
    <property type="project" value="UniProtKB-ARBA"/>
</dbReference>
<comment type="caution">
    <text evidence="6">The sequence shown here is derived from an EMBL/GenBank/DDBJ whole genome shotgun (WGS) entry which is preliminary data.</text>
</comment>
<dbReference type="GO" id="GO:0006412">
    <property type="term" value="P:translation"/>
    <property type="evidence" value="ECO:0007669"/>
    <property type="project" value="UniProtKB-UniRule"/>
</dbReference>
<evidence type="ECO:0000313" key="7">
    <source>
        <dbReference type="Proteomes" id="UP000178259"/>
    </source>
</evidence>
<protein>
    <recommendedName>
        <fullName evidence="4 5">Large ribosomal subunit protein bL33</fullName>
    </recommendedName>
</protein>
<dbReference type="NCBIfam" id="NF001860">
    <property type="entry name" value="PRK00595.1"/>
    <property type="match status" value="1"/>
</dbReference>
<dbReference type="InterPro" id="IPR001705">
    <property type="entry name" value="Ribosomal_bL33"/>
</dbReference>
<keyword evidence="2 5" id="KW-0689">Ribosomal protein</keyword>
<dbReference type="EMBL" id="MHIW01000029">
    <property type="protein sequence ID" value="OGY58386.1"/>
    <property type="molecule type" value="Genomic_DNA"/>
</dbReference>
<reference evidence="6 7" key="1">
    <citation type="journal article" date="2016" name="Nat. Commun.">
        <title>Thousands of microbial genomes shed light on interconnected biogeochemical processes in an aquifer system.</title>
        <authorList>
            <person name="Anantharaman K."/>
            <person name="Brown C.T."/>
            <person name="Hug L.A."/>
            <person name="Sharon I."/>
            <person name="Castelle C.J."/>
            <person name="Probst A.J."/>
            <person name="Thomas B.C."/>
            <person name="Singh A."/>
            <person name="Wilkins M.J."/>
            <person name="Karaoz U."/>
            <person name="Brodie E.L."/>
            <person name="Williams K.H."/>
            <person name="Hubbard S.S."/>
            <person name="Banfield J.F."/>
        </authorList>
    </citation>
    <scope>NUCLEOTIDE SEQUENCE [LARGE SCALE GENOMIC DNA]</scope>
</reference>
<dbReference type="NCBIfam" id="NF001764">
    <property type="entry name" value="PRK00504.1"/>
    <property type="match status" value="1"/>
</dbReference>
<evidence type="ECO:0000256" key="2">
    <source>
        <dbReference type="ARBA" id="ARBA00022980"/>
    </source>
</evidence>
<dbReference type="PANTHER" id="PTHR43168">
    <property type="entry name" value="50S RIBOSOMAL PROTEIN L33, CHLOROPLASTIC"/>
    <property type="match status" value="1"/>
</dbReference>
<dbReference type="GO" id="GO:0005840">
    <property type="term" value="C:ribosome"/>
    <property type="evidence" value="ECO:0007669"/>
    <property type="project" value="UniProtKB-KW"/>
</dbReference>
<keyword evidence="3 5" id="KW-0687">Ribonucleoprotein</keyword>
<dbReference type="SUPFAM" id="SSF57829">
    <property type="entry name" value="Zn-binding ribosomal proteins"/>
    <property type="match status" value="1"/>
</dbReference>
<evidence type="ECO:0000256" key="1">
    <source>
        <dbReference type="ARBA" id="ARBA00007596"/>
    </source>
</evidence>
<accession>A0A1G1Z2Z5</accession>
<dbReference type="PANTHER" id="PTHR43168:SF2">
    <property type="entry name" value="LARGE RIBOSOMAL SUBUNIT PROTEIN BL33C"/>
    <property type="match status" value="1"/>
</dbReference>
<dbReference type="Proteomes" id="UP000178259">
    <property type="component" value="Unassembled WGS sequence"/>
</dbReference>
<dbReference type="HAMAP" id="MF_00294">
    <property type="entry name" value="Ribosomal_bL33"/>
    <property type="match status" value="1"/>
</dbReference>
<dbReference type="GO" id="GO:0003735">
    <property type="term" value="F:structural constituent of ribosome"/>
    <property type="evidence" value="ECO:0007669"/>
    <property type="project" value="InterPro"/>
</dbReference>
<comment type="similarity">
    <text evidence="1 5">Belongs to the bacterial ribosomal protein bL33 family.</text>
</comment>
<gene>
    <name evidence="5" type="primary">rpmG</name>
    <name evidence="6" type="ORF">A3E61_00895</name>
</gene>
<dbReference type="Pfam" id="PF00471">
    <property type="entry name" value="Ribosomal_L33"/>
    <property type="match status" value="1"/>
</dbReference>
<proteinExistence type="inferred from homology"/>
<dbReference type="NCBIfam" id="TIGR01023">
    <property type="entry name" value="rpmG_bact"/>
    <property type="match status" value="1"/>
</dbReference>
<evidence type="ECO:0000256" key="5">
    <source>
        <dbReference type="HAMAP-Rule" id="MF_00294"/>
    </source>
</evidence>
<organism evidence="6 7">
    <name type="scientific">Candidatus Colwellbacteria bacterium RIFCSPHIGHO2_12_FULL_43_12</name>
    <dbReference type="NCBI Taxonomy" id="1797688"/>
    <lineage>
        <taxon>Bacteria</taxon>
        <taxon>Candidatus Colwelliibacteriota</taxon>
    </lineage>
</organism>
<dbReference type="GO" id="GO:1990904">
    <property type="term" value="C:ribonucleoprotein complex"/>
    <property type="evidence" value="ECO:0007669"/>
    <property type="project" value="UniProtKB-KW"/>
</dbReference>
<evidence type="ECO:0000256" key="4">
    <source>
        <dbReference type="ARBA" id="ARBA00035176"/>
    </source>
</evidence>